<dbReference type="Proteomes" id="UP000248423">
    <property type="component" value="Unassembled WGS sequence"/>
</dbReference>
<evidence type="ECO:0008006" key="3">
    <source>
        <dbReference type="Google" id="ProtNLM"/>
    </source>
</evidence>
<dbReference type="InterPro" id="IPR043129">
    <property type="entry name" value="ATPase_NBD"/>
</dbReference>
<dbReference type="STRING" id="1448318.A0A319EG27"/>
<reference evidence="1 2" key="1">
    <citation type="submission" date="2018-02" db="EMBL/GenBank/DDBJ databases">
        <title>The genomes of Aspergillus section Nigri reveals drivers in fungal speciation.</title>
        <authorList>
            <consortium name="DOE Joint Genome Institute"/>
            <person name="Vesth T.C."/>
            <person name="Nybo J."/>
            <person name="Theobald S."/>
            <person name="Brandl J."/>
            <person name="Frisvad J.C."/>
            <person name="Nielsen K.F."/>
            <person name="Lyhne E.K."/>
            <person name="Kogle M.E."/>
            <person name="Kuo A."/>
            <person name="Riley R."/>
            <person name="Clum A."/>
            <person name="Nolan M."/>
            <person name="Lipzen A."/>
            <person name="Salamov A."/>
            <person name="Henrissat B."/>
            <person name="Wiebenga A."/>
            <person name="De vries R.P."/>
            <person name="Grigoriev I.V."/>
            <person name="Mortensen U.H."/>
            <person name="Andersen M.R."/>
            <person name="Baker S.E."/>
        </authorList>
    </citation>
    <scope>NUCLEOTIDE SEQUENCE [LARGE SCALE GENOMIC DNA]</scope>
    <source>
        <strain evidence="1 2">CBS 121057</strain>
    </source>
</reference>
<gene>
    <name evidence="1" type="ORF">BO78DRAFT_438753</name>
</gene>
<dbReference type="PANTHER" id="PTHR14187:SF5">
    <property type="entry name" value="HEAT SHOCK 70 KDA PROTEIN 12A"/>
    <property type="match status" value="1"/>
</dbReference>
<sequence>MDDWRGIFKPVLEKILRFIQDRFNAAEGSIKYIVFVGGLTNVPWVQNVLRNSFDSRHISVVFCPTPELAVVKGAIGHAMQRTPLLVTCPRHYGVGNPTDDRISWLLHKDQRYADGHSPQATFAFTYKENDPTCISIPVYGCNRADSPVSAQDHSMMRVGLFPLDLSTIDFRNVWRKEGDDDRLEYAINFKLEMAYNGSQRRLQLRALTTEGHLIGQVMNMRIKEPVHY</sequence>
<organism evidence="1 2">
    <name type="scientific">Aspergillus sclerotiicarbonarius (strain CBS 121057 / IBT 28362)</name>
    <dbReference type="NCBI Taxonomy" id="1448318"/>
    <lineage>
        <taxon>Eukaryota</taxon>
        <taxon>Fungi</taxon>
        <taxon>Dikarya</taxon>
        <taxon>Ascomycota</taxon>
        <taxon>Pezizomycotina</taxon>
        <taxon>Eurotiomycetes</taxon>
        <taxon>Eurotiomycetidae</taxon>
        <taxon>Eurotiales</taxon>
        <taxon>Aspergillaceae</taxon>
        <taxon>Aspergillus</taxon>
        <taxon>Aspergillus subgen. Circumdati</taxon>
    </lineage>
</organism>
<proteinExistence type="predicted"/>
<evidence type="ECO:0000313" key="2">
    <source>
        <dbReference type="Proteomes" id="UP000248423"/>
    </source>
</evidence>
<dbReference type="OrthoDB" id="2963168at2759"/>
<name>A0A319EG27_ASPSB</name>
<dbReference type="SUPFAM" id="SSF53067">
    <property type="entry name" value="Actin-like ATPase domain"/>
    <property type="match status" value="1"/>
</dbReference>
<evidence type="ECO:0000313" key="1">
    <source>
        <dbReference type="EMBL" id="PYI09272.1"/>
    </source>
</evidence>
<dbReference type="PANTHER" id="PTHR14187">
    <property type="entry name" value="ALPHA KINASE/ELONGATION FACTOR 2 KINASE"/>
    <property type="match status" value="1"/>
</dbReference>
<dbReference type="AlphaFoldDB" id="A0A319EG27"/>
<dbReference type="EMBL" id="KZ826328">
    <property type="protein sequence ID" value="PYI09272.1"/>
    <property type="molecule type" value="Genomic_DNA"/>
</dbReference>
<dbReference type="Gene3D" id="3.30.420.40">
    <property type="match status" value="2"/>
</dbReference>
<protein>
    <recommendedName>
        <fullName evidence="3">Actin-like ATPase domain-containing protein</fullName>
    </recommendedName>
</protein>
<dbReference type="VEuPathDB" id="FungiDB:BO78DRAFT_438753"/>
<accession>A0A319EG27</accession>
<keyword evidence="2" id="KW-1185">Reference proteome</keyword>